<feature type="domain" description="Major facilitator superfamily (MFS) profile" evidence="7">
    <location>
        <begin position="20"/>
        <end position="461"/>
    </location>
</feature>
<evidence type="ECO:0000256" key="1">
    <source>
        <dbReference type="ARBA" id="ARBA00004141"/>
    </source>
</evidence>
<feature type="transmembrane region" description="Helical" evidence="6">
    <location>
        <begin position="433"/>
        <end position="456"/>
    </location>
</feature>
<reference evidence="8 9" key="1">
    <citation type="submission" date="2016-11" db="EMBL/GenBank/DDBJ databases">
        <authorList>
            <person name="Jaros S."/>
            <person name="Januszkiewicz K."/>
            <person name="Wedrychowicz H."/>
        </authorList>
    </citation>
    <scope>NUCLEOTIDE SEQUENCE [LARGE SCALE GENOMIC DNA]</scope>
    <source>
        <strain evidence="8 9">GAS95</strain>
    </source>
</reference>
<dbReference type="SUPFAM" id="SSF103473">
    <property type="entry name" value="MFS general substrate transporter"/>
    <property type="match status" value="1"/>
</dbReference>
<dbReference type="OrthoDB" id="9807274at2"/>
<evidence type="ECO:0000256" key="6">
    <source>
        <dbReference type="SAM" id="Phobius"/>
    </source>
</evidence>
<keyword evidence="3 6" id="KW-0812">Transmembrane</keyword>
<dbReference type="InterPro" id="IPR036259">
    <property type="entry name" value="MFS_trans_sf"/>
</dbReference>
<dbReference type="PANTHER" id="PTHR42718">
    <property type="entry name" value="MAJOR FACILITATOR SUPERFAMILY MULTIDRUG TRANSPORTER MFSC"/>
    <property type="match status" value="1"/>
</dbReference>
<feature type="transmembrane region" description="Helical" evidence="6">
    <location>
        <begin position="207"/>
        <end position="227"/>
    </location>
</feature>
<keyword evidence="2" id="KW-0813">Transport</keyword>
<evidence type="ECO:0000256" key="3">
    <source>
        <dbReference type="ARBA" id="ARBA00022692"/>
    </source>
</evidence>
<dbReference type="Gene3D" id="1.20.1250.20">
    <property type="entry name" value="MFS general substrate transporter like domains"/>
    <property type="match status" value="1"/>
</dbReference>
<dbReference type="InterPro" id="IPR020846">
    <property type="entry name" value="MFS_dom"/>
</dbReference>
<name>A0A1N6L0V5_9BURK</name>
<evidence type="ECO:0000313" key="8">
    <source>
        <dbReference type="EMBL" id="SIO62297.1"/>
    </source>
</evidence>
<feature type="transmembrane region" description="Helical" evidence="6">
    <location>
        <begin position="399"/>
        <end position="427"/>
    </location>
</feature>
<dbReference type="GO" id="GO:0016020">
    <property type="term" value="C:membrane"/>
    <property type="evidence" value="ECO:0007669"/>
    <property type="project" value="UniProtKB-SubCell"/>
</dbReference>
<dbReference type="Pfam" id="PF07690">
    <property type="entry name" value="MFS_1"/>
    <property type="match status" value="1"/>
</dbReference>
<feature type="transmembrane region" description="Helical" evidence="6">
    <location>
        <begin position="86"/>
        <end position="105"/>
    </location>
</feature>
<evidence type="ECO:0000256" key="4">
    <source>
        <dbReference type="ARBA" id="ARBA00022989"/>
    </source>
</evidence>
<feature type="transmembrane region" description="Helical" evidence="6">
    <location>
        <begin position="306"/>
        <end position="328"/>
    </location>
</feature>
<feature type="transmembrane region" description="Helical" evidence="6">
    <location>
        <begin position="277"/>
        <end position="300"/>
    </location>
</feature>
<organism evidence="8 9">
    <name type="scientific">Paraburkholderia phenazinium</name>
    <dbReference type="NCBI Taxonomy" id="60549"/>
    <lineage>
        <taxon>Bacteria</taxon>
        <taxon>Pseudomonadati</taxon>
        <taxon>Pseudomonadota</taxon>
        <taxon>Betaproteobacteria</taxon>
        <taxon>Burkholderiales</taxon>
        <taxon>Burkholderiaceae</taxon>
        <taxon>Paraburkholderia</taxon>
    </lineage>
</organism>
<keyword evidence="9" id="KW-1185">Reference proteome</keyword>
<dbReference type="EMBL" id="FSRU01000002">
    <property type="protein sequence ID" value="SIO62297.1"/>
    <property type="molecule type" value="Genomic_DNA"/>
</dbReference>
<evidence type="ECO:0000256" key="5">
    <source>
        <dbReference type="ARBA" id="ARBA00023136"/>
    </source>
</evidence>
<dbReference type="PROSITE" id="PS50850">
    <property type="entry name" value="MFS"/>
    <property type="match status" value="1"/>
</dbReference>
<dbReference type="PANTHER" id="PTHR42718:SF9">
    <property type="entry name" value="MAJOR FACILITATOR SUPERFAMILY MULTIDRUG TRANSPORTER MFSC"/>
    <property type="match status" value="1"/>
</dbReference>
<feature type="transmembrane region" description="Helical" evidence="6">
    <location>
        <begin position="144"/>
        <end position="170"/>
    </location>
</feature>
<sequence>MPLPINAAASSTAAAISRRVLAATSISYTIVLLDASIVNVALEQIGRTLHSNVTGLQWVVNAYTLSFASLLLTGGTLGDRLGARNVYVAGLVLFALASALCGMAPDLATLTIARALQGMGSAMLVPCSLALINRAFPDSAQRASAVGVWMGCGGIAMASGPLVGGILIHWFGWRSIFTVNVPIALAGIWLTRSIGRNDDGVAARRHFDLAGQAAAIVALGTLIAVLIEGSRLGWRSTPIAMGMMICASAWVAFLSIEKRRAHPMLPLSFFRSPLFSASTAVSMASAFVFYGLLFTFSIAYQQQHGFSALETGLAFLPMTAMVAIGGLASHRIVERCGPRASMCAAFGLYAAGSLGMLAATPHAPYWIAIAPMLAIGLASGFVSPAATSPAMGTVEKQRGAVAAAVLNSARQTGAALGVAIFGGFIAAVKPFELAMQVALGSAAAVALAAALIWWIAASAFSVAGVRHKPTSSSQLQSAKRSEVR</sequence>
<feature type="transmembrane region" description="Helical" evidence="6">
    <location>
        <begin position="340"/>
        <end position="359"/>
    </location>
</feature>
<keyword evidence="4 6" id="KW-1133">Transmembrane helix</keyword>
<dbReference type="Gene3D" id="1.20.1720.10">
    <property type="entry name" value="Multidrug resistance protein D"/>
    <property type="match status" value="1"/>
</dbReference>
<feature type="transmembrane region" description="Helical" evidence="6">
    <location>
        <begin position="111"/>
        <end position="132"/>
    </location>
</feature>
<gene>
    <name evidence="8" type="ORF">SAMN05444165_5494</name>
</gene>
<comment type="subcellular location">
    <subcellularLocation>
        <location evidence="1">Membrane</location>
        <topology evidence="1">Multi-pass membrane protein</topology>
    </subcellularLocation>
</comment>
<feature type="transmembrane region" description="Helical" evidence="6">
    <location>
        <begin position="365"/>
        <end position="387"/>
    </location>
</feature>
<dbReference type="InterPro" id="IPR011701">
    <property type="entry name" value="MFS"/>
</dbReference>
<dbReference type="RefSeq" id="WP_083640635.1">
    <property type="nucleotide sequence ID" value="NZ_FSRU01000002.1"/>
</dbReference>
<dbReference type="CDD" id="cd17321">
    <property type="entry name" value="MFS_MMR_MDR_like"/>
    <property type="match status" value="1"/>
</dbReference>
<protein>
    <submittedName>
        <fullName evidence="8">MFS transporter, DHA2 family, methylenomycin A resistance protein</fullName>
    </submittedName>
</protein>
<feature type="transmembrane region" description="Helical" evidence="6">
    <location>
        <begin position="56"/>
        <end position="74"/>
    </location>
</feature>
<proteinExistence type="predicted"/>
<evidence type="ECO:0000313" key="9">
    <source>
        <dbReference type="Proteomes" id="UP000185151"/>
    </source>
</evidence>
<feature type="transmembrane region" description="Helical" evidence="6">
    <location>
        <begin position="176"/>
        <end position="195"/>
    </location>
</feature>
<feature type="transmembrane region" description="Helical" evidence="6">
    <location>
        <begin position="239"/>
        <end position="256"/>
    </location>
</feature>
<dbReference type="GO" id="GO:0022857">
    <property type="term" value="F:transmembrane transporter activity"/>
    <property type="evidence" value="ECO:0007669"/>
    <property type="project" value="InterPro"/>
</dbReference>
<keyword evidence="5 6" id="KW-0472">Membrane</keyword>
<dbReference type="Proteomes" id="UP000185151">
    <property type="component" value="Unassembled WGS sequence"/>
</dbReference>
<accession>A0A1N6L0V5</accession>
<evidence type="ECO:0000259" key="7">
    <source>
        <dbReference type="PROSITE" id="PS50850"/>
    </source>
</evidence>
<evidence type="ECO:0000256" key="2">
    <source>
        <dbReference type="ARBA" id="ARBA00022448"/>
    </source>
</evidence>
<dbReference type="AlphaFoldDB" id="A0A1N6L0V5"/>